<dbReference type="HAMAP" id="MF_00845">
    <property type="entry name" value="TetX_monooxygenase"/>
    <property type="match status" value="1"/>
</dbReference>
<reference evidence="9 10" key="2">
    <citation type="submission" date="2014-07" db="EMBL/GenBank/DDBJ databases">
        <authorList>
            <person name="Zhang J.E."/>
            <person name="Yang H."/>
            <person name="Guo J."/>
            <person name="Deng Z."/>
            <person name="Luo H."/>
            <person name="Luo M."/>
            <person name="Zhao B."/>
        </authorList>
    </citation>
    <scope>NUCLEOTIDE SEQUENCE [LARGE SCALE GENOMIC DNA]</scope>
    <source>
        <strain evidence="9">ATCC 10762</strain>
        <strain evidence="10">ATCC 10762 / DSM 40127 / CCM 3239 / JCM 4008 / LMG 5968 / NBRC 12843 / NCIMB 8234 / A-377</strain>
    </source>
</reference>
<dbReference type="PANTHER" id="PTHR46972">
    <property type="entry name" value="MONOOXYGENASE ASQM-RELATED"/>
    <property type="match status" value="1"/>
</dbReference>
<comment type="caution">
    <text evidence="9">The sequence shown here is derived from an EMBL/GenBank/DDBJ whole genome shotgun (WGS) entry which is preliminary data.</text>
</comment>
<dbReference type="InterPro" id="IPR036188">
    <property type="entry name" value="FAD/NAD-bd_sf"/>
</dbReference>
<evidence type="ECO:0000313" key="9">
    <source>
        <dbReference type="EMBL" id="OEV35044.1"/>
    </source>
</evidence>
<evidence type="ECO:0000256" key="5">
    <source>
        <dbReference type="HAMAP-Rule" id="MF_00845"/>
    </source>
</evidence>
<reference evidence="9" key="4">
    <citation type="submission" date="2016-08" db="EMBL/GenBank/DDBJ databases">
        <title>Sequencing, Assembly and Comparative Genomics of S. aureofaciens ATCC 10762.</title>
        <authorList>
            <person name="Gradnigo J.S."/>
            <person name="Johnson N."/>
            <person name="Somerville G.A."/>
        </authorList>
    </citation>
    <scope>NUCLEOTIDE SEQUENCE [LARGE SCALE GENOMIC DNA]</scope>
    <source>
        <strain evidence="9">ATCC 10762</strain>
    </source>
</reference>
<comment type="catalytic activity">
    <reaction evidence="5">
        <text>a tetracycline + NADPH + O2 + H(+) = an 11a-hydroxytetracycline + NADP(+) + H2O</text>
        <dbReference type="Rhea" id="RHEA:61444"/>
        <dbReference type="ChEBI" id="CHEBI:15377"/>
        <dbReference type="ChEBI" id="CHEBI:15378"/>
        <dbReference type="ChEBI" id="CHEBI:15379"/>
        <dbReference type="ChEBI" id="CHEBI:57783"/>
        <dbReference type="ChEBI" id="CHEBI:58349"/>
        <dbReference type="ChEBI" id="CHEBI:144644"/>
        <dbReference type="ChEBI" id="CHEBI:144645"/>
    </reaction>
</comment>
<evidence type="ECO:0000256" key="6">
    <source>
        <dbReference type="SAM" id="MobiDB-lite"/>
    </source>
</evidence>
<feature type="binding site" evidence="5">
    <location>
        <position position="323"/>
    </location>
    <ligand>
        <name>FAD</name>
        <dbReference type="ChEBI" id="CHEBI:57692"/>
    </ligand>
</feature>
<dbReference type="GO" id="GO:0071949">
    <property type="term" value="F:FAD binding"/>
    <property type="evidence" value="ECO:0007669"/>
    <property type="project" value="InterPro"/>
</dbReference>
<feature type="binding site" evidence="5">
    <location>
        <position position="129"/>
    </location>
    <ligand>
        <name>FAD</name>
        <dbReference type="ChEBI" id="CHEBI:57692"/>
    </ligand>
</feature>
<evidence type="ECO:0000256" key="3">
    <source>
        <dbReference type="ARBA" id="ARBA00023002"/>
    </source>
</evidence>
<sequence length="390" mass="41231">MNHARDLRIAIVGAGLGGLTCARVLQRHGRRVTVFEREAGPDARPQGGTLDLHADTGQAALCAAGLLERFQALARPEGDQWRVLDPATAEPLAQQGPPAGPDRGLEPDPNPGPGPDADSDSGARPEIDRGQLRGLLLDSLTAGTVHWGRAVSAATPLTDGTCRLHFADGTTEDFDLVVGADGAWSRVRPALSPAVPGYTGVTFLETGFDHCDTRHPDLARLVGHGSMLAKGAGRTLVAQRNSNHHIRAYIALRTPQDWHTAAGVDPGDQQAVRAHLLDLFEGWHVSLRRLLHGGDHPFTSRPLFVLPAPHTWRHVPGLTLLGDAAHLMPPVGLGANLAMLDGADLAHALASAADVDTAVRAYEDLMLPRSTRAATDSAHALDHLVPATAP</sequence>
<dbReference type="AlphaFoldDB" id="A0A1E7N2Y4"/>
<dbReference type="EC" id="1.14.13.-" evidence="5"/>
<dbReference type="OrthoDB" id="3217377at2"/>
<dbReference type="Pfam" id="PF13450">
    <property type="entry name" value="NAD_binding_8"/>
    <property type="match status" value="1"/>
</dbReference>
<feature type="binding site" evidence="5">
    <location>
        <position position="51"/>
    </location>
    <ligand>
        <name>FAD</name>
        <dbReference type="ChEBI" id="CHEBI:57692"/>
    </ligand>
</feature>
<dbReference type="Proteomes" id="UP000037395">
    <property type="component" value="Unassembled WGS sequence"/>
</dbReference>
<evidence type="ECO:0000256" key="1">
    <source>
        <dbReference type="ARBA" id="ARBA00022630"/>
    </source>
</evidence>
<keyword evidence="2 5" id="KW-0274">FAD</keyword>
<reference evidence="8" key="5">
    <citation type="submission" date="2020-09" db="EMBL/GenBank/DDBJ databases">
        <authorList>
            <person name="Sun Q."/>
            <person name="Ohkuma M."/>
        </authorList>
    </citation>
    <scope>NUCLEOTIDE SEQUENCE</scope>
    <source>
        <strain evidence="8">JCM 4434</strain>
    </source>
</reference>
<keyword evidence="3 5" id="KW-0560">Oxidoreductase</keyword>
<feature type="domain" description="FAD-binding" evidence="7">
    <location>
        <begin position="318"/>
        <end position="362"/>
    </location>
</feature>
<dbReference type="GO" id="GO:0046677">
    <property type="term" value="P:response to antibiotic"/>
    <property type="evidence" value="ECO:0007669"/>
    <property type="project" value="InterPro"/>
</dbReference>
<name>A0A1E7N2Y4_KITAU</name>
<dbReference type="Pfam" id="PF01494">
    <property type="entry name" value="FAD_binding_3"/>
    <property type="match status" value="1"/>
</dbReference>
<protein>
    <recommendedName>
        <fullName evidence="5">Flavin-dependent monooxygenase</fullName>
    </recommendedName>
    <alternativeName>
        <fullName evidence="5">TetX monooxygenase</fullName>
        <shortName evidence="5">TetX</shortName>
        <ecNumber evidence="5">1.14.13.-</ecNumber>
    </alternativeName>
</protein>
<dbReference type="Gene3D" id="3.50.50.60">
    <property type="entry name" value="FAD/NAD(P)-binding domain"/>
    <property type="match status" value="1"/>
</dbReference>
<accession>A0A8H9HK51</accession>
<feature type="region of interest" description="Disordered" evidence="6">
    <location>
        <begin position="91"/>
        <end position="126"/>
    </location>
</feature>
<feature type="binding site" evidence="5">
    <location>
        <position position="44"/>
    </location>
    <ligand>
        <name>NADPH</name>
        <dbReference type="ChEBI" id="CHEBI:57783"/>
    </ligand>
</feature>
<proteinExistence type="inferred from homology"/>
<accession>A0A1E7N2Y4</accession>
<keyword evidence="10" id="KW-1185">Reference proteome</keyword>
<comment type="cofactor">
    <cofactor evidence="5">
        <name>FAD</name>
        <dbReference type="ChEBI" id="CHEBI:57692"/>
    </cofactor>
</comment>
<comment type="subunit">
    <text evidence="5">Monomer.</text>
</comment>
<dbReference type="EMBL" id="JPRF03000040">
    <property type="protein sequence ID" value="OEV35044.1"/>
    <property type="molecule type" value="Genomic_DNA"/>
</dbReference>
<dbReference type="GO" id="GO:0004497">
    <property type="term" value="F:monooxygenase activity"/>
    <property type="evidence" value="ECO:0007669"/>
    <property type="project" value="UniProtKB-UniRule"/>
</dbReference>
<evidence type="ECO:0000313" key="10">
    <source>
        <dbReference type="Proteomes" id="UP000037395"/>
    </source>
</evidence>
<comment type="subcellular location">
    <subcellularLocation>
        <location evidence="5">Cytoplasm</location>
    </subcellularLocation>
</comment>
<evidence type="ECO:0000259" key="7">
    <source>
        <dbReference type="Pfam" id="PF01494"/>
    </source>
</evidence>
<keyword evidence="1 5" id="KW-0285">Flavoprotein</keyword>
<dbReference type="InterPro" id="IPR002938">
    <property type="entry name" value="FAD-bd"/>
</dbReference>
<dbReference type="GO" id="GO:0005737">
    <property type="term" value="C:cytoplasm"/>
    <property type="evidence" value="ECO:0007669"/>
    <property type="project" value="UniProtKB-SubCell"/>
</dbReference>
<dbReference type="GeneID" id="97485231"/>
<evidence type="ECO:0000256" key="4">
    <source>
        <dbReference type="ARBA" id="ARBA00023033"/>
    </source>
</evidence>
<reference evidence="10" key="3">
    <citation type="submission" date="2016-08" db="EMBL/GenBank/DDBJ databases">
        <title>Sequencing, assembly and comparative genomics of S. aureofaciens ATCC 10762.</title>
        <authorList>
            <person name="Gradnigo J.S."/>
            <person name="Johnson N."/>
            <person name="Somerville G.A."/>
        </authorList>
    </citation>
    <scope>NUCLEOTIDE SEQUENCE [LARGE SCALE GENOMIC DNA]</scope>
    <source>
        <strain evidence="10">ATCC 10762 / DSM 40127 / CCM 3239 / JCM 4008 / LMG 5968 / NBRC 12843 / NCIMB 8234 / A-377</strain>
    </source>
</reference>
<evidence type="ECO:0000256" key="2">
    <source>
        <dbReference type="ARBA" id="ARBA00022827"/>
    </source>
</evidence>
<comment type="function">
    <text evidence="5">An FAD-requiring monooxygenase active on some tetracycline antibiotic derivatives, which leads to their inactivation. Hydroxylates carbon 11a of tetracycline and some analogs.</text>
</comment>
<dbReference type="Proteomes" id="UP000610124">
    <property type="component" value="Unassembled WGS sequence"/>
</dbReference>
<dbReference type="SUPFAM" id="SSF51905">
    <property type="entry name" value="FAD/NAD(P)-binding domain"/>
    <property type="match status" value="1"/>
</dbReference>
<dbReference type="PANTHER" id="PTHR46972:SF1">
    <property type="entry name" value="FAD DEPENDENT OXIDOREDUCTASE DOMAIN-CONTAINING PROTEIN"/>
    <property type="match status" value="1"/>
</dbReference>
<gene>
    <name evidence="8" type="ORF">GCM10010502_20900</name>
    <name evidence="9" type="ORF">HS99_0034495</name>
</gene>
<evidence type="ECO:0000313" key="8">
    <source>
        <dbReference type="EMBL" id="GGU69526.1"/>
    </source>
</evidence>
<dbReference type="EMBL" id="BMUB01000004">
    <property type="protein sequence ID" value="GGU69526.1"/>
    <property type="molecule type" value="Genomic_DNA"/>
</dbReference>
<dbReference type="RefSeq" id="WP_030552895.1">
    <property type="nucleotide sequence ID" value="NZ_BMUB01000004.1"/>
</dbReference>
<comment type="similarity">
    <text evidence="5">Belongs to the aromatic-ring hydroxylase family. TetX subfamily.</text>
</comment>
<dbReference type="PRINTS" id="PR00420">
    <property type="entry name" value="RNGMNOXGNASE"/>
</dbReference>
<keyword evidence="5" id="KW-0963">Cytoplasm</keyword>
<keyword evidence="4 5" id="KW-0503">Monooxygenase</keyword>
<dbReference type="InterPro" id="IPR043683">
    <property type="entry name" value="TetX_monooxygenase"/>
</dbReference>
<organism evidence="9 10">
    <name type="scientific">Kitasatospora aureofaciens</name>
    <name type="common">Streptomyces aureofaciens</name>
    <dbReference type="NCBI Taxonomy" id="1894"/>
    <lineage>
        <taxon>Bacteria</taxon>
        <taxon>Bacillati</taxon>
        <taxon>Actinomycetota</taxon>
        <taxon>Actinomycetes</taxon>
        <taxon>Kitasatosporales</taxon>
        <taxon>Streptomycetaceae</taxon>
        <taxon>Kitasatospora</taxon>
    </lineage>
</organism>
<keyword evidence="5" id="KW-0547">Nucleotide-binding</keyword>
<keyword evidence="5" id="KW-0521">NADP</keyword>
<comment type="domain">
    <text evidence="5">Consists of an N-terminal FAD-binding domain with a Rossman fold and a C-terminal substrate-binding domain.</text>
</comment>
<reference evidence="8" key="1">
    <citation type="journal article" date="2014" name="Int. J. Syst. Evol. Microbiol.">
        <title>Complete genome sequence of Corynebacterium casei LMG S-19264T (=DSM 44701T), isolated from a smear-ripened cheese.</title>
        <authorList>
            <consortium name="US DOE Joint Genome Institute (JGI-PGF)"/>
            <person name="Walter F."/>
            <person name="Albersmeier A."/>
            <person name="Kalinowski J."/>
            <person name="Ruckert C."/>
        </authorList>
    </citation>
    <scope>NUCLEOTIDE SEQUENCE</scope>
    <source>
        <strain evidence="8">JCM 4434</strain>
    </source>
</reference>